<sequence length="155" mass="17544">MHDKADLATLDILNMFGNGVSHLVEGSDIDRPRNAITLTFGFHRRFGHFDVFFEPVPGQEHTYGIKSFLEPFLIPGLPVQRKLFLAENRAIDPPLPRFLALHRAIAHILYLSAAGEYIDKILKDWEGGTEIQVDGSTELGRLVSLRLGWWEEAVH</sequence>
<reference evidence="1" key="1">
    <citation type="journal article" date="2023" name="Mol. Phylogenet. Evol.">
        <title>Genome-scale phylogeny and comparative genomics of the fungal order Sordariales.</title>
        <authorList>
            <person name="Hensen N."/>
            <person name="Bonometti L."/>
            <person name="Westerberg I."/>
            <person name="Brannstrom I.O."/>
            <person name="Guillou S."/>
            <person name="Cros-Aarteil S."/>
            <person name="Calhoun S."/>
            <person name="Haridas S."/>
            <person name="Kuo A."/>
            <person name="Mondo S."/>
            <person name="Pangilinan J."/>
            <person name="Riley R."/>
            <person name="LaButti K."/>
            <person name="Andreopoulos B."/>
            <person name="Lipzen A."/>
            <person name="Chen C."/>
            <person name="Yan M."/>
            <person name="Daum C."/>
            <person name="Ng V."/>
            <person name="Clum A."/>
            <person name="Steindorff A."/>
            <person name="Ohm R.A."/>
            <person name="Martin F."/>
            <person name="Silar P."/>
            <person name="Natvig D.O."/>
            <person name="Lalanne C."/>
            <person name="Gautier V."/>
            <person name="Ament-Velasquez S.L."/>
            <person name="Kruys A."/>
            <person name="Hutchinson M.I."/>
            <person name="Powell A.J."/>
            <person name="Barry K."/>
            <person name="Miller A.N."/>
            <person name="Grigoriev I.V."/>
            <person name="Debuchy R."/>
            <person name="Gladieux P."/>
            <person name="Hiltunen Thoren M."/>
            <person name="Johannesson H."/>
        </authorList>
    </citation>
    <scope>NUCLEOTIDE SEQUENCE</scope>
    <source>
        <strain evidence="1">CBS 103.79</strain>
    </source>
</reference>
<comment type="caution">
    <text evidence="1">The sequence shown here is derived from an EMBL/GenBank/DDBJ whole genome shotgun (WGS) entry which is preliminary data.</text>
</comment>
<proteinExistence type="predicted"/>
<accession>A0AAN6RSX5</accession>
<evidence type="ECO:0000313" key="2">
    <source>
        <dbReference type="Proteomes" id="UP001303889"/>
    </source>
</evidence>
<keyword evidence="2" id="KW-1185">Reference proteome</keyword>
<protein>
    <recommendedName>
        <fullName evidence="3">HNH nuclease domain-containing protein</fullName>
    </recommendedName>
</protein>
<evidence type="ECO:0008006" key="3">
    <source>
        <dbReference type="Google" id="ProtNLM"/>
    </source>
</evidence>
<gene>
    <name evidence="1" type="ORF">C8A05DRAFT_45326</name>
</gene>
<dbReference type="EMBL" id="MU855624">
    <property type="protein sequence ID" value="KAK3900936.1"/>
    <property type="molecule type" value="Genomic_DNA"/>
</dbReference>
<evidence type="ECO:0000313" key="1">
    <source>
        <dbReference type="EMBL" id="KAK3900936.1"/>
    </source>
</evidence>
<name>A0AAN6RSX5_9PEZI</name>
<dbReference type="AlphaFoldDB" id="A0AAN6RSX5"/>
<dbReference type="Proteomes" id="UP001303889">
    <property type="component" value="Unassembled WGS sequence"/>
</dbReference>
<organism evidence="1 2">
    <name type="scientific">Staphylotrichum tortipilum</name>
    <dbReference type="NCBI Taxonomy" id="2831512"/>
    <lineage>
        <taxon>Eukaryota</taxon>
        <taxon>Fungi</taxon>
        <taxon>Dikarya</taxon>
        <taxon>Ascomycota</taxon>
        <taxon>Pezizomycotina</taxon>
        <taxon>Sordariomycetes</taxon>
        <taxon>Sordariomycetidae</taxon>
        <taxon>Sordariales</taxon>
        <taxon>Chaetomiaceae</taxon>
        <taxon>Staphylotrichum</taxon>
    </lineage>
</organism>
<reference evidence="1" key="2">
    <citation type="submission" date="2023-05" db="EMBL/GenBank/DDBJ databases">
        <authorList>
            <consortium name="Lawrence Berkeley National Laboratory"/>
            <person name="Steindorff A."/>
            <person name="Hensen N."/>
            <person name="Bonometti L."/>
            <person name="Westerberg I."/>
            <person name="Brannstrom I.O."/>
            <person name="Guillou S."/>
            <person name="Cros-Aarteil S."/>
            <person name="Calhoun S."/>
            <person name="Haridas S."/>
            <person name="Kuo A."/>
            <person name="Mondo S."/>
            <person name="Pangilinan J."/>
            <person name="Riley R."/>
            <person name="Labutti K."/>
            <person name="Andreopoulos B."/>
            <person name="Lipzen A."/>
            <person name="Chen C."/>
            <person name="Yanf M."/>
            <person name="Daum C."/>
            <person name="Ng V."/>
            <person name="Clum A."/>
            <person name="Ohm R."/>
            <person name="Martin F."/>
            <person name="Silar P."/>
            <person name="Natvig D."/>
            <person name="Lalanne C."/>
            <person name="Gautier V."/>
            <person name="Ament-Velasquez S.L."/>
            <person name="Kruys A."/>
            <person name="Hutchinson M.I."/>
            <person name="Powell A.J."/>
            <person name="Barry K."/>
            <person name="Miller A.N."/>
            <person name="Grigoriev I.V."/>
            <person name="Debuchy R."/>
            <person name="Gladieux P."/>
            <person name="Thoren M.H."/>
            <person name="Johannesson H."/>
        </authorList>
    </citation>
    <scope>NUCLEOTIDE SEQUENCE</scope>
    <source>
        <strain evidence="1">CBS 103.79</strain>
    </source>
</reference>